<accession>K7TA18</accession>
<reference evidence="2" key="2">
    <citation type="submission" date="2013-01" db="EMBL/GenBank/DDBJ databases">
        <authorList>
            <person name="Lohans C.T."/>
            <person name="Huang Z."/>
            <person name="van Belkum M.J."/>
            <person name="Giroud M."/>
            <person name="Sit C.S."/>
            <person name="Steels E.M."/>
            <person name="Zheng J."/>
            <person name="Whittal R.M."/>
            <person name="McMullen L.M."/>
            <person name="Vederas J.C."/>
        </authorList>
    </citation>
    <scope>NUCLEOTIDE SEQUENCE</scope>
    <source>
        <strain evidence="2">NRRL B-30509</strain>
    </source>
</reference>
<dbReference type="RefSeq" id="WP_044786940.1">
    <property type="nucleotide sequence ID" value="NZ_CP025957.1"/>
</dbReference>
<feature type="transmembrane region" description="Helical" evidence="1">
    <location>
        <begin position="150"/>
        <end position="168"/>
    </location>
</feature>
<keyword evidence="1" id="KW-0472">Membrane</keyword>
<evidence type="ECO:0000313" key="2">
    <source>
        <dbReference type="EMBL" id="AFW17840.1"/>
    </source>
</evidence>
<feature type="transmembrane region" description="Helical" evidence="1">
    <location>
        <begin position="234"/>
        <end position="256"/>
    </location>
</feature>
<dbReference type="PATRIC" id="fig|1406.51.peg.3135"/>
<organism evidence="2">
    <name type="scientific">Paenibacillus polymyxa</name>
    <name type="common">Bacillus polymyxa</name>
    <dbReference type="NCBI Taxonomy" id="1406"/>
    <lineage>
        <taxon>Bacteria</taxon>
        <taxon>Bacillati</taxon>
        <taxon>Bacillota</taxon>
        <taxon>Bacilli</taxon>
        <taxon>Bacillales</taxon>
        <taxon>Paenibacillaceae</taxon>
        <taxon>Paenibacillus</taxon>
    </lineage>
</organism>
<name>K7TA18_PAEPO</name>
<feature type="transmembrane region" description="Helical" evidence="1">
    <location>
        <begin position="202"/>
        <end position="222"/>
    </location>
</feature>
<evidence type="ECO:0000256" key="1">
    <source>
        <dbReference type="SAM" id="Phobius"/>
    </source>
</evidence>
<protein>
    <submittedName>
        <fullName evidence="2">PaeE</fullName>
    </submittedName>
</protein>
<dbReference type="AlphaFoldDB" id="K7TA18"/>
<keyword evidence="1" id="KW-0812">Transmembrane</keyword>
<dbReference type="Pfam" id="PF12730">
    <property type="entry name" value="ABC2_membrane_4"/>
    <property type="match status" value="1"/>
</dbReference>
<sequence length="266" mass="30944">MKTLVYSEFERLWRRKWFWLLVLCTPVLVYSTGIYIQHTLRIPVKDLSKIFIVAGLRENLYLICNFAVATLVAAVFTEEFRSGQLRLLFVRRFTRGQIFWSKLLVVNTSILLLLIVYAVSSQVIVVFWKFSHNINGTDIFGQIWSQVFEYYGWAFASLLAISSLYSFIAMCSKSVTYAIGICMTYNLGVLLFDPLYMKLATLFSSIPLLKNLIPFLLIPYLQYKGLDQSLIWNWSVNGAIVIAVLFHLILFTGWAYRRFTTDDYLY</sequence>
<dbReference type="EMBL" id="JX679672">
    <property type="protein sequence ID" value="AFW17840.1"/>
    <property type="molecule type" value="Genomic_DNA"/>
</dbReference>
<dbReference type="PANTHER" id="PTHR37305:SF1">
    <property type="entry name" value="MEMBRANE PROTEIN"/>
    <property type="match status" value="1"/>
</dbReference>
<reference evidence="2" key="1">
    <citation type="journal article" date="2012" name="J. Am. Chem. Soc.">
        <title>Structural Characterization of the Highly Cyclized Lantibiotic Paenicidin A via a Partial Desulfurization/Reduction Strategy.</title>
        <authorList>
            <person name="Lohans C.T."/>
            <person name="Huang Z."/>
            <person name="van Belkum M.J."/>
            <person name="Giroud M."/>
            <person name="Sit C.S."/>
            <person name="Steels E.M."/>
            <person name="Zheng J."/>
            <person name="Whittal R.M."/>
            <person name="McMullen L.M."/>
            <person name="Vederas J.C."/>
        </authorList>
    </citation>
    <scope>NUCLEOTIDE SEQUENCE</scope>
    <source>
        <strain evidence="2">NRRL B-30509</strain>
    </source>
</reference>
<feature type="transmembrane region" description="Helical" evidence="1">
    <location>
        <begin position="17"/>
        <end position="40"/>
    </location>
</feature>
<feature type="transmembrane region" description="Helical" evidence="1">
    <location>
        <begin position="98"/>
        <end position="130"/>
    </location>
</feature>
<dbReference type="PANTHER" id="PTHR37305">
    <property type="entry name" value="INTEGRAL MEMBRANE PROTEIN-RELATED"/>
    <property type="match status" value="1"/>
</dbReference>
<feature type="transmembrane region" description="Helical" evidence="1">
    <location>
        <begin position="175"/>
        <end position="196"/>
    </location>
</feature>
<feature type="transmembrane region" description="Helical" evidence="1">
    <location>
        <begin position="60"/>
        <end position="77"/>
    </location>
</feature>
<keyword evidence="1" id="KW-1133">Transmembrane helix</keyword>
<gene>
    <name evidence="2" type="primary">paeE</name>
</gene>
<proteinExistence type="predicted"/>